<dbReference type="Proteomes" id="UP001174677">
    <property type="component" value="Chromosome 7"/>
</dbReference>
<protein>
    <recommendedName>
        <fullName evidence="9">XS domain-containing protein</fullName>
    </recommendedName>
</protein>
<feature type="domain" description="XS" evidence="5">
    <location>
        <begin position="322"/>
        <end position="435"/>
    </location>
</feature>
<dbReference type="Pfam" id="PF03468">
    <property type="entry name" value="XS"/>
    <property type="match status" value="1"/>
</dbReference>
<feature type="compositionally biased region" description="Polar residues" evidence="4">
    <location>
        <begin position="9"/>
        <end position="30"/>
    </location>
</feature>
<evidence type="ECO:0000256" key="3">
    <source>
        <dbReference type="ARBA" id="ARBA00024022"/>
    </source>
</evidence>
<reference evidence="7" key="1">
    <citation type="journal article" date="2023" name="Plant Biotechnol. J.">
        <title>Chromosome-level wild Hevea brasiliensis genome provides new tools for genomic-assisted breeding and valuable loci to elevate rubber yield.</title>
        <authorList>
            <person name="Cheng H."/>
            <person name="Song X."/>
            <person name="Hu Y."/>
            <person name="Wu T."/>
            <person name="Yang Q."/>
            <person name="An Z."/>
            <person name="Feng S."/>
            <person name="Deng Z."/>
            <person name="Wu W."/>
            <person name="Zeng X."/>
            <person name="Tu M."/>
            <person name="Wang X."/>
            <person name="Huang H."/>
        </authorList>
    </citation>
    <scope>NUCLEOTIDE SEQUENCE</scope>
    <source>
        <strain evidence="7">MT/VB/25A 57/8</strain>
    </source>
</reference>
<organism evidence="7 8">
    <name type="scientific">Hevea brasiliensis</name>
    <name type="common">Para rubber tree</name>
    <name type="synonym">Siphonia brasiliensis</name>
    <dbReference type="NCBI Taxonomy" id="3981"/>
    <lineage>
        <taxon>Eukaryota</taxon>
        <taxon>Viridiplantae</taxon>
        <taxon>Streptophyta</taxon>
        <taxon>Embryophyta</taxon>
        <taxon>Tracheophyta</taxon>
        <taxon>Spermatophyta</taxon>
        <taxon>Magnoliopsida</taxon>
        <taxon>eudicotyledons</taxon>
        <taxon>Gunneridae</taxon>
        <taxon>Pentapetalae</taxon>
        <taxon>rosids</taxon>
        <taxon>fabids</taxon>
        <taxon>Malpighiales</taxon>
        <taxon>Euphorbiaceae</taxon>
        <taxon>Crotonoideae</taxon>
        <taxon>Micrandreae</taxon>
        <taxon>Hevea</taxon>
    </lineage>
</organism>
<feature type="compositionally biased region" description="Polar residues" evidence="4">
    <location>
        <begin position="125"/>
        <end position="141"/>
    </location>
</feature>
<name>A0ABQ9M9M7_HEVBR</name>
<feature type="domain" description="Zinc finger-XS" evidence="6">
    <location>
        <begin position="251"/>
        <end position="289"/>
    </location>
</feature>
<proteinExistence type="inferred from homology"/>
<feature type="region of interest" description="Disordered" evidence="4">
    <location>
        <begin position="549"/>
        <end position="575"/>
    </location>
</feature>
<feature type="region of interest" description="Disordered" evidence="4">
    <location>
        <begin position="1"/>
        <end position="218"/>
    </location>
</feature>
<dbReference type="Gene3D" id="3.30.70.2890">
    <property type="entry name" value="XS domain"/>
    <property type="match status" value="1"/>
</dbReference>
<dbReference type="InterPro" id="IPR044287">
    <property type="entry name" value="SGS3"/>
</dbReference>
<evidence type="ECO:0000313" key="8">
    <source>
        <dbReference type="Proteomes" id="UP001174677"/>
    </source>
</evidence>
<dbReference type="PANTHER" id="PTHR46602">
    <property type="entry name" value="PROTEIN SUPPRESSOR OF GENE SILENCING 3"/>
    <property type="match status" value="1"/>
</dbReference>
<evidence type="ECO:0000256" key="1">
    <source>
        <dbReference type="ARBA" id="ARBA00023054"/>
    </source>
</evidence>
<feature type="compositionally biased region" description="Polar residues" evidence="4">
    <location>
        <begin position="65"/>
        <end position="81"/>
    </location>
</feature>
<evidence type="ECO:0000259" key="5">
    <source>
        <dbReference type="Pfam" id="PF03468"/>
    </source>
</evidence>
<keyword evidence="8" id="KW-1185">Reference proteome</keyword>
<gene>
    <name evidence="7" type="ORF">P3X46_012249</name>
</gene>
<dbReference type="InterPro" id="IPR005381">
    <property type="entry name" value="Znf-XS_domain"/>
</dbReference>
<dbReference type="EMBL" id="JARPOI010000007">
    <property type="protein sequence ID" value="KAJ9176992.1"/>
    <property type="molecule type" value="Genomic_DNA"/>
</dbReference>
<keyword evidence="2" id="KW-0943">RNA-mediated gene silencing</keyword>
<dbReference type="InterPro" id="IPR038588">
    <property type="entry name" value="XS_domain_sf"/>
</dbReference>
<feature type="compositionally biased region" description="Acidic residues" evidence="4">
    <location>
        <begin position="183"/>
        <end position="211"/>
    </location>
</feature>
<accession>A0ABQ9M9M7</accession>
<evidence type="ECO:0000256" key="2">
    <source>
        <dbReference type="ARBA" id="ARBA00023158"/>
    </source>
</evidence>
<dbReference type="PANTHER" id="PTHR46602:SF1">
    <property type="entry name" value="PROTEIN SUPPRESSOR OF GENE SILENCING 3"/>
    <property type="match status" value="1"/>
</dbReference>
<feature type="compositionally biased region" description="Basic and acidic residues" evidence="4">
    <location>
        <begin position="169"/>
        <end position="182"/>
    </location>
</feature>
<evidence type="ECO:0000313" key="7">
    <source>
        <dbReference type="EMBL" id="KAJ9176992.1"/>
    </source>
</evidence>
<dbReference type="Pfam" id="PF03470">
    <property type="entry name" value="zf-XS"/>
    <property type="match status" value="1"/>
</dbReference>
<evidence type="ECO:0000256" key="4">
    <source>
        <dbReference type="SAM" id="MobiDB-lite"/>
    </source>
</evidence>
<comment type="similarity">
    <text evidence="3">Belongs to the SGS3 family.</text>
</comment>
<evidence type="ECO:0008006" key="9">
    <source>
        <dbReference type="Google" id="ProtNLM"/>
    </source>
</evidence>
<comment type="caution">
    <text evidence="7">The sequence shown here is derived from an EMBL/GenBank/DDBJ whole genome shotgun (WGS) entry which is preliminary data.</text>
</comment>
<keyword evidence="1" id="KW-0175">Coiled coil</keyword>
<evidence type="ECO:0000259" key="6">
    <source>
        <dbReference type="Pfam" id="PF03470"/>
    </source>
</evidence>
<dbReference type="InterPro" id="IPR005380">
    <property type="entry name" value="XS_domain"/>
</dbReference>
<dbReference type="CDD" id="cd12266">
    <property type="entry name" value="RRM_like_XS"/>
    <property type="match status" value="1"/>
</dbReference>
<sequence>MSSRGGVGRTSTAGTCNNASSGGENASEISSPKVERLGQGVVGISLDSAEDDGEWEVISRKSKNRAGSSAAKSWGSQNSISKAWGHPDVVQKLGMRNNGGSGRMSANAWPTQAFDSKKPAGRGNTRPQSSNWGSENNNSAPQPVIPPPLEHGWNWKSRACATAPNGSEDDQKRDEDTEVNKENDDDDEDDDEDDDAMEDTDDELLSEDFDSDASQKSHETRKNSRWFKKFFESLDSLTVEQINEPARQWHCPACQGGPGAIDWYRGLQPLMTHAKTKGSKRVKLHRELAELLEEELRRRGTSVIPAGEVFGKWKGLKDEEKDHEIVWPPMVIIMNTRLELDENDKWKGMGNQELIDYFNGYAAVKARHSYGPQGHRGMSILIFESSARGYLEAERLHKHFAEQGTDRNAWDHGPVLFHSGGKRQLYGYMAVKEDLDIFNQHSQGRSKLKYEMRSYQEMVVRQINQMSEDNQQLIWLKSRVAKEQRKTKTLEESLEIVSDKLRKTTEENRIVRQRTQMHHEQSQEELDFQEQFFKDQLKLIHEARDAKEEDFENLQQKEREKAKQLSSSPSNTEDYRRRVEEMEKFIQFQDREMKEYVAERDGLIKAHEEKFAAMKRRHWEEEFALEKEFDAELTSLMEKYTPNSHTKQGCNNV</sequence>